<dbReference type="Gene3D" id="1.10.1780.10">
    <property type="entry name" value="Clp, N-terminal domain"/>
    <property type="match status" value="2"/>
</dbReference>
<reference evidence="3 4" key="1">
    <citation type="submission" date="2022-02" db="EMBL/GenBank/DDBJ databases">
        <title>The car tank lid bacteriome: a reservoir of bacteria with potential in bioremediation of fuel.</title>
        <authorList>
            <person name="Vidal-Verdu A."/>
            <person name="Gomez-Martinez D."/>
            <person name="Latorre-Perez A."/>
            <person name="Pereto J."/>
            <person name="Porcar M."/>
        </authorList>
    </citation>
    <scope>NUCLEOTIDE SEQUENCE [LARGE SCALE GENOMIC DNA]</scope>
    <source>
        <strain evidence="3 4">4D.3</strain>
    </source>
</reference>
<feature type="domain" description="Clp R" evidence="2">
    <location>
        <begin position="2"/>
        <end position="184"/>
    </location>
</feature>
<proteinExistence type="predicted"/>
<dbReference type="PROSITE" id="PS51903">
    <property type="entry name" value="CLP_R"/>
    <property type="match status" value="1"/>
</dbReference>
<protein>
    <recommendedName>
        <fullName evidence="2">Clp R domain-containing protein</fullName>
    </recommendedName>
</protein>
<name>A0ABT0IZ86_9MICO</name>
<keyword evidence="1" id="KW-0677">Repeat</keyword>
<dbReference type="RefSeq" id="WP_416342348.1">
    <property type="nucleotide sequence ID" value="NZ_JALQCY010000001.1"/>
</dbReference>
<dbReference type="SUPFAM" id="SSF81923">
    <property type="entry name" value="Double Clp-N motif"/>
    <property type="match status" value="2"/>
</dbReference>
<dbReference type="EMBL" id="JALQCY010000001">
    <property type="protein sequence ID" value="MCK9792474.1"/>
    <property type="molecule type" value="Genomic_DNA"/>
</dbReference>
<keyword evidence="4" id="KW-1185">Reference proteome</keyword>
<evidence type="ECO:0000256" key="1">
    <source>
        <dbReference type="PROSITE-ProRule" id="PRU01251"/>
    </source>
</evidence>
<sequence>MFERFTKEARAAVVEAQQVARGTRSATIDTRHLLASLSSTAGPAADALRAAGLDPAEVGARARRAVTEGEPLDAGALAAVGVDLDEVRRRTDEVFGAGALDRAGARTTRRGKHVPFTDDAKKALELSLREAVRLKDKGIDGRHLLLGILRADCPGGRVLQAALHDAGTDVAALRTAAERSARTAA</sequence>
<dbReference type="Proteomes" id="UP001651050">
    <property type="component" value="Unassembled WGS sequence"/>
</dbReference>
<evidence type="ECO:0000259" key="2">
    <source>
        <dbReference type="PROSITE" id="PS51903"/>
    </source>
</evidence>
<gene>
    <name evidence="3" type="ORF">M1843_01775</name>
</gene>
<dbReference type="InterPro" id="IPR036628">
    <property type="entry name" value="Clp_N_dom_sf"/>
</dbReference>
<comment type="caution">
    <text evidence="3">The sequence shown here is derived from an EMBL/GenBank/DDBJ whole genome shotgun (WGS) entry which is preliminary data.</text>
</comment>
<organism evidence="3 4">
    <name type="scientific">Isoptericola peretonis</name>
    <dbReference type="NCBI Taxonomy" id="2918523"/>
    <lineage>
        <taxon>Bacteria</taxon>
        <taxon>Bacillati</taxon>
        <taxon>Actinomycetota</taxon>
        <taxon>Actinomycetes</taxon>
        <taxon>Micrococcales</taxon>
        <taxon>Promicromonosporaceae</taxon>
        <taxon>Isoptericola</taxon>
    </lineage>
</organism>
<evidence type="ECO:0000313" key="4">
    <source>
        <dbReference type="Proteomes" id="UP001651050"/>
    </source>
</evidence>
<accession>A0ABT0IZ86</accession>
<evidence type="ECO:0000313" key="3">
    <source>
        <dbReference type="EMBL" id="MCK9792474.1"/>
    </source>
</evidence>
<dbReference type="Pfam" id="PF02861">
    <property type="entry name" value="Clp_N"/>
    <property type="match status" value="2"/>
</dbReference>
<dbReference type="InterPro" id="IPR004176">
    <property type="entry name" value="Clp_R_N"/>
</dbReference>